<proteinExistence type="predicted"/>
<feature type="domain" description="Luciferase-like" evidence="2">
    <location>
        <begin position="5"/>
        <end position="274"/>
    </location>
</feature>
<name>A0ABV6UF79_9ACTN</name>
<dbReference type="Gene3D" id="3.20.20.30">
    <property type="entry name" value="Luciferase-like domain"/>
    <property type="match status" value="1"/>
</dbReference>
<dbReference type="EMBL" id="JBHEZZ010000001">
    <property type="protein sequence ID" value="MFC1400108.1"/>
    <property type="molecule type" value="Genomic_DNA"/>
</dbReference>
<dbReference type="Proteomes" id="UP001592528">
    <property type="component" value="Unassembled WGS sequence"/>
</dbReference>
<keyword evidence="4" id="KW-1185">Reference proteome</keyword>
<dbReference type="InterPro" id="IPR011251">
    <property type="entry name" value="Luciferase-like_dom"/>
</dbReference>
<evidence type="ECO:0000313" key="4">
    <source>
        <dbReference type="Proteomes" id="UP001592528"/>
    </source>
</evidence>
<evidence type="ECO:0000313" key="3">
    <source>
        <dbReference type="EMBL" id="MFC1400108.1"/>
    </source>
</evidence>
<keyword evidence="1" id="KW-0560">Oxidoreductase</keyword>
<dbReference type="PANTHER" id="PTHR43244">
    <property type="match status" value="1"/>
</dbReference>
<dbReference type="SUPFAM" id="SSF51679">
    <property type="entry name" value="Bacterial luciferase-like"/>
    <property type="match status" value="1"/>
</dbReference>
<reference evidence="3 4" key="1">
    <citation type="submission" date="2024-09" db="EMBL/GenBank/DDBJ databases">
        <authorList>
            <person name="Lee S.D."/>
        </authorList>
    </citation>
    <scope>NUCLEOTIDE SEQUENCE [LARGE SCALE GENOMIC DNA]</scope>
    <source>
        <strain evidence="3 4">N1-5</strain>
    </source>
</reference>
<dbReference type="CDD" id="cd01097">
    <property type="entry name" value="Tetrahydromethanopterin_reductase"/>
    <property type="match status" value="1"/>
</dbReference>
<sequence>MTTHRIGVMYDRDWAPEGLLPFAREVEALGVDDLWVVEDLTWTGSVASASAALAVTERLRVGIGIAPAPLRNPALLAMELGALARMFPGRLTAGIGHGVGEWMQQVGAAPRSPLALLEETVQAVRGLLRGEEVTLQGREVSLDGVRLVHPPAVVPQVLAGVVRPRSLELAGRVADGAIIAEGHGPDDLSSAMQHMLKGRDAKAARPNLTVFAFLCVEDDPQRLRTTVGPALDGHAAWLGRSPEDVFAAAGPAPTAATRVRELWAAGADTVVLRAVGPEPFRQIEAAVRELRG</sequence>
<gene>
    <name evidence="3" type="ORF">ACEZDJ_02260</name>
</gene>
<dbReference type="RefSeq" id="WP_030250910.1">
    <property type="nucleotide sequence ID" value="NZ_JBHEZZ010000001.1"/>
</dbReference>
<evidence type="ECO:0000256" key="1">
    <source>
        <dbReference type="ARBA" id="ARBA00023002"/>
    </source>
</evidence>
<protein>
    <submittedName>
        <fullName evidence="3">LLM class flavin-dependent oxidoreductase</fullName>
    </submittedName>
</protein>
<dbReference type="InterPro" id="IPR036661">
    <property type="entry name" value="Luciferase-like_sf"/>
</dbReference>
<accession>A0ABV6UF79</accession>
<dbReference type="Pfam" id="PF00296">
    <property type="entry name" value="Bac_luciferase"/>
    <property type="match status" value="1"/>
</dbReference>
<dbReference type="PANTHER" id="PTHR43244:SF1">
    <property type="entry name" value="5,10-METHYLENETETRAHYDROMETHANOPTERIN REDUCTASE"/>
    <property type="match status" value="1"/>
</dbReference>
<evidence type="ECO:0000259" key="2">
    <source>
        <dbReference type="Pfam" id="PF00296"/>
    </source>
</evidence>
<organism evidence="3 4">
    <name type="scientific">Streptacidiphilus cavernicola</name>
    <dbReference type="NCBI Taxonomy" id="3342716"/>
    <lineage>
        <taxon>Bacteria</taxon>
        <taxon>Bacillati</taxon>
        <taxon>Actinomycetota</taxon>
        <taxon>Actinomycetes</taxon>
        <taxon>Kitasatosporales</taxon>
        <taxon>Streptomycetaceae</taxon>
        <taxon>Streptacidiphilus</taxon>
    </lineage>
</organism>
<comment type="caution">
    <text evidence="3">The sequence shown here is derived from an EMBL/GenBank/DDBJ whole genome shotgun (WGS) entry which is preliminary data.</text>
</comment>
<dbReference type="InterPro" id="IPR050564">
    <property type="entry name" value="F420-G6PD/mer"/>
</dbReference>